<dbReference type="CDD" id="cd18917">
    <property type="entry name" value="bHLH_AtSAC51_like"/>
    <property type="match status" value="1"/>
</dbReference>
<evidence type="ECO:0000313" key="4">
    <source>
        <dbReference type="EMBL" id="KAK9132485.1"/>
    </source>
</evidence>
<dbReference type="SUPFAM" id="SSF47459">
    <property type="entry name" value="HLH, helix-loop-helix DNA-binding domain"/>
    <property type="match status" value="1"/>
</dbReference>
<dbReference type="InterPro" id="IPR036638">
    <property type="entry name" value="HLH_DNA-bd_sf"/>
</dbReference>
<dbReference type="Proteomes" id="UP001419268">
    <property type="component" value="Unassembled WGS sequence"/>
</dbReference>
<comment type="caution">
    <text evidence="4">The sequence shown here is derived from an EMBL/GenBank/DDBJ whole genome shotgun (WGS) entry which is preliminary data.</text>
</comment>
<gene>
    <name evidence="4" type="ORF">Scep_012013</name>
</gene>
<dbReference type="InterPro" id="IPR011598">
    <property type="entry name" value="bHLH_dom"/>
</dbReference>
<evidence type="ECO:0000256" key="1">
    <source>
        <dbReference type="ARBA" id="ARBA00023015"/>
    </source>
</evidence>
<dbReference type="Pfam" id="PF23173">
    <property type="entry name" value="bHLH_SAC51"/>
    <property type="match status" value="1"/>
</dbReference>
<keyword evidence="5" id="KW-1185">Reference proteome</keyword>
<dbReference type="EMBL" id="JBBNAG010000005">
    <property type="protein sequence ID" value="KAK9132485.1"/>
    <property type="molecule type" value="Genomic_DNA"/>
</dbReference>
<dbReference type="PANTHER" id="PTHR36066:SF11">
    <property type="entry name" value="TRANSCRIPTION FACTOR BHLH144"/>
    <property type="match status" value="1"/>
</dbReference>
<organism evidence="4 5">
    <name type="scientific">Stephania cephalantha</name>
    <dbReference type="NCBI Taxonomy" id="152367"/>
    <lineage>
        <taxon>Eukaryota</taxon>
        <taxon>Viridiplantae</taxon>
        <taxon>Streptophyta</taxon>
        <taxon>Embryophyta</taxon>
        <taxon>Tracheophyta</taxon>
        <taxon>Spermatophyta</taxon>
        <taxon>Magnoliopsida</taxon>
        <taxon>Ranunculales</taxon>
        <taxon>Menispermaceae</taxon>
        <taxon>Menispermoideae</taxon>
        <taxon>Cissampelideae</taxon>
        <taxon>Stephania</taxon>
    </lineage>
</organism>
<protein>
    <recommendedName>
        <fullName evidence="3">BHLH domain-containing protein</fullName>
    </recommendedName>
</protein>
<dbReference type="PROSITE" id="PS50888">
    <property type="entry name" value="BHLH"/>
    <property type="match status" value="1"/>
</dbReference>
<sequence>MSLGPYAEREQGLFHPSQRTVSPLPYHLGGGHMYGADISPALGMTLPRGPECSRPYHGVEFHPSEACPKNFVLFDQTDERSRVMFYPGFTHNFNGPLNDVHRMVERDNAYENNNDLEDRASSSFFKEDTKDIDALLSLEEEDDDDDEVSTARNLGSFNCSSPESCSSYGLKPRKLKVSSSTCNSNRGGSSEECKRQKMRKMVKALRAIVPGADHMNTAGVLDEAVRYLKSLKVEVKKLGIGNFDDFDQDAIHGALFRSTATGGAESKASFRRSGAEQQRWRKRRRINIGAHAFGIA</sequence>
<dbReference type="SMART" id="SM00353">
    <property type="entry name" value="HLH"/>
    <property type="match status" value="1"/>
</dbReference>
<reference evidence="4 5" key="1">
    <citation type="submission" date="2024-01" db="EMBL/GenBank/DDBJ databases">
        <title>Genome assemblies of Stephania.</title>
        <authorList>
            <person name="Yang L."/>
        </authorList>
    </citation>
    <scope>NUCLEOTIDE SEQUENCE [LARGE SCALE GENOMIC DNA]</scope>
    <source>
        <strain evidence="4">JXDWG</strain>
        <tissue evidence="4">Leaf</tissue>
    </source>
</reference>
<evidence type="ECO:0000259" key="3">
    <source>
        <dbReference type="PROSITE" id="PS50888"/>
    </source>
</evidence>
<dbReference type="InterPro" id="IPR037546">
    <property type="entry name" value="SAC51-like"/>
</dbReference>
<dbReference type="GO" id="GO:0046983">
    <property type="term" value="F:protein dimerization activity"/>
    <property type="evidence" value="ECO:0007669"/>
    <property type="project" value="InterPro"/>
</dbReference>
<name>A0AAP0JF93_9MAGN</name>
<proteinExistence type="predicted"/>
<keyword evidence="1" id="KW-0805">Transcription regulation</keyword>
<evidence type="ECO:0000313" key="5">
    <source>
        <dbReference type="Proteomes" id="UP001419268"/>
    </source>
</evidence>
<accession>A0AAP0JF93</accession>
<dbReference type="Gene3D" id="4.10.280.10">
    <property type="entry name" value="Helix-loop-helix DNA-binding domain"/>
    <property type="match status" value="1"/>
</dbReference>
<feature type="domain" description="BHLH" evidence="3">
    <location>
        <begin position="182"/>
        <end position="231"/>
    </location>
</feature>
<dbReference type="AlphaFoldDB" id="A0AAP0JF93"/>
<evidence type="ECO:0000256" key="2">
    <source>
        <dbReference type="ARBA" id="ARBA00023163"/>
    </source>
</evidence>
<keyword evidence="2" id="KW-0804">Transcription</keyword>
<dbReference type="PANTHER" id="PTHR36066">
    <property type="entry name" value="TRANSCRIPTION FACTOR BHLH145"/>
    <property type="match status" value="1"/>
</dbReference>